<dbReference type="InterPro" id="IPR012336">
    <property type="entry name" value="Thioredoxin-like_fold"/>
</dbReference>
<proteinExistence type="inferred from homology"/>
<dbReference type="SFLD" id="SFLDG01200">
    <property type="entry name" value="SUF1.1"/>
    <property type="match status" value="1"/>
</dbReference>
<gene>
    <name evidence="5" type="ORF">HK100_002109</name>
</gene>
<keyword evidence="2" id="KW-1133">Transmembrane helix</keyword>
<dbReference type="SFLD" id="SFLDS00019">
    <property type="entry name" value="Glutathione_Transferase_(cytos"/>
    <property type="match status" value="1"/>
</dbReference>
<evidence type="ECO:0000259" key="4">
    <source>
        <dbReference type="Pfam" id="PF17172"/>
    </source>
</evidence>
<evidence type="ECO:0000313" key="5">
    <source>
        <dbReference type="EMBL" id="KAJ3135978.1"/>
    </source>
</evidence>
<protein>
    <recommendedName>
        <fullName evidence="7">Glutathione S-transferase</fullName>
    </recommendedName>
</protein>
<dbReference type="InterPro" id="IPR050931">
    <property type="entry name" value="Mito_Protein_Transport_Metaxin"/>
</dbReference>
<dbReference type="PANTHER" id="PTHR12289">
    <property type="entry name" value="METAXIN RELATED"/>
    <property type="match status" value="1"/>
</dbReference>
<dbReference type="AlphaFoldDB" id="A0AAD5XH85"/>
<dbReference type="InterPro" id="IPR036249">
    <property type="entry name" value="Thioredoxin-like_sf"/>
</dbReference>
<keyword evidence="2" id="KW-0472">Membrane</keyword>
<organism evidence="5 6">
    <name type="scientific">Physocladia obscura</name>
    <dbReference type="NCBI Taxonomy" id="109957"/>
    <lineage>
        <taxon>Eukaryota</taxon>
        <taxon>Fungi</taxon>
        <taxon>Fungi incertae sedis</taxon>
        <taxon>Chytridiomycota</taxon>
        <taxon>Chytridiomycota incertae sedis</taxon>
        <taxon>Chytridiomycetes</taxon>
        <taxon>Chytridiales</taxon>
        <taxon>Chytriomycetaceae</taxon>
        <taxon>Physocladia</taxon>
    </lineage>
</organism>
<dbReference type="GO" id="GO:0005737">
    <property type="term" value="C:cytoplasm"/>
    <property type="evidence" value="ECO:0007669"/>
    <property type="project" value="TreeGrafter"/>
</dbReference>
<dbReference type="EMBL" id="JADGJH010000148">
    <property type="protein sequence ID" value="KAJ3135978.1"/>
    <property type="molecule type" value="Genomic_DNA"/>
</dbReference>
<dbReference type="InterPro" id="IPR040079">
    <property type="entry name" value="Glutathione_S-Trfase"/>
</dbReference>
<dbReference type="Pfam" id="PF17171">
    <property type="entry name" value="GST_C_6"/>
    <property type="match status" value="1"/>
</dbReference>
<comment type="caution">
    <text evidence="5">The sequence shown here is derived from an EMBL/GenBank/DDBJ whole genome shotgun (WGS) entry which is preliminary data.</text>
</comment>
<dbReference type="Proteomes" id="UP001211907">
    <property type="component" value="Unassembled WGS sequence"/>
</dbReference>
<evidence type="ECO:0008006" key="7">
    <source>
        <dbReference type="Google" id="ProtNLM"/>
    </source>
</evidence>
<comment type="similarity">
    <text evidence="1">Belongs to the FAX family.</text>
</comment>
<evidence type="ECO:0000259" key="3">
    <source>
        <dbReference type="Pfam" id="PF17171"/>
    </source>
</evidence>
<evidence type="ECO:0000256" key="1">
    <source>
        <dbReference type="ARBA" id="ARBA00006475"/>
    </source>
</evidence>
<dbReference type="Gene3D" id="1.20.1050.10">
    <property type="match status" value="1"/>
</dbReference>
<feature type="transmembrane region" description="Helical" evidence="2">
    <location>
        <begin position="12"/>
        <end position="30"/>
    </location>
</feature>
<sequence length="345" mass="38331">MGFVPEVGVTSTVAVTAAIALFATTLTLNWPRVRAALLELALPKPNSSLLPASQPLDVPATDEVREPGVVYLHTPYLRSWGFPNASPFSTKLETFLRMTNIKYRTIRGFNLNSAPKKKYPFIELDGARIGDSDLIIQLLVARFPLCGCSDSHLSPSEKATAFAFDRMICESFNFVTGYSRNYENFDYTLAAYTYGDVASLATPPPPRTLLQSLFAAIITRTIKKRTFAKLQAQGLGVHSRDEIYAIGNRCLQAVSDFLGDKEFLMGSTPSQVDASIFGILTSTLWIPVEFPCKTYAYENCPNLHKYLIRMRDRFYKDTLADTPWYVGGALAAKMELEPATTTDEK</sequence>
<feature type="domain" description="Thioredoxin-like fold" evidence="4">
    <location>
        <begin position="87"/>
        <end position="180"/>
    </location>
</feature>
<dbReference type="Pfam" id="PF17172">
    <property type="entry name" value="GST_N_4"/>
    <property type="match status" value="1"/>
</dbReference>
<evidence type="ECO:0000256" key="2">
    <source>
        <dbReference type="SAM" id="Phobius"/>
    </source>
</evidence>
<keyword evidence="2" id="KW-0812">Transmembrane</keyword>
<evidence type="ECO:0000313" key="6">
    <source>
        <dbReference type="Proteomes" id="UP001211907"/>
    </source>
</evidence>
<dbReference type="InterPro" id="IPR026928">
    <property type="entry name" value="FAX/IsoI-like"/>
</dbReference>
<dbReference type="SUPFAM" id="SSF47616">
    <property type="entry name" value="GST C-terminal domain-like"/>
    <property type="match status" value="1"/>
</dbReference>
<dbReference type="InterPro" id="IPR036282">
    <property type="entry name" value="Glutathione-S-Trfase_C_sf"/>
</dbReference>
<name>A0AAD5XH85_9FUNG</name>
<keyword evidence="6" id="KW-1185">Reference proteome</keyword>
<dbReference type="PANTHER" id="PTHR12289:SF41">
    <property type="entry name" value="FAILED AXON CONNECTIONS-RELATED"/>
    <property type="match status" value="1"/>
</dbReference>
<dbReference type="SUPFAM" id="SSF52833">
    <property type="entry name" value="Thioredoxin-like"/>
    <property type="match status" value="1"/>
</dbReference>
<accession>A0AAD5XH85</accession>
<dbReference type="SFLD" id="SFLDG01180">
    <property type="entry name" value="SUF1"/>
    <property type="match status" value="1"/>
</dbReference>
<dbReference type="CDD" id="cd03193">
    <property type="entry name" value="GST_C_Metaxin"/>
    <property type="match status" value="1"/>
</dbReference>
<dbReference type="InterPro" id="IPR033468">
    <property type="entry name" value="Metaxin_GST"/>
</dbReference>
<feature type="domain" description="Metaxin glutathione S-transferase" evidence="3">
    <location>
        <begin position="248"/>
        <end position="310"/>
    </location>
</feature>
<reference evidence="5" key="1">
    <citation type="submission" date="2020-05" db="EMBL/GenBank/DDBJ databases">
        <title>Phylogenomic resolution of chytrid fungi.</title>
        <authorList>
            <person name="Stajich J.E."/>
            <person name="Amses K."/>
            <person name="Simmons R."/>
            <person name="Seto K."/>
            <person name="Myers J."/>
            <person name="Bonds A."/>
            <person name="Quandt C.A."/>
            <person name="Barry K."/>
            <person name="Liu P."/>
            <person name="Grigoriev I."/>
            <person name="Longcore J.E."/>
            <person name="James T.Y."/>
        </authorList>
    </citation>
    <scope>NUCLEOTIDE SEQUENCE</scope>
    <source>
        <strain evidence="5">JEL0513</strain>
    </source>
</reference>